<reference evidence="1 2" key="1">
    <citation type="journal article" date="2021" name="BMC Genomics">
        <title>Datura genome reveals duplications of psychoactive alkaloid biosynthetic genes and high mutation rate following tissue culture.</title>
        <authorList>
            <person name="Rajewski A."/>
            <person name="Carter-House D."/>
            <person name="Stajich J."/>
            <person name="Litt A."/>
        </authorList>
    </citation>
    <scope>NUCLEOTIDE SEQUENCE [LARGE SCALE GENOMIC DNA]</scope>
    <source>
        <strain evidence="1">AR-01</strain>
    </source>
</reference>
<evidence type="ECO:0000313" key="1">
    <source>
        <dbReference type="EMBL" id="MCD7463928.1"/>
    </source>
</evidence>
<dbReference type="EMBL" id="JACEIK010000925">
    <property type="protein sequence ID" value="MCD7463928.1"/>
    <property type="molecule type" value="Genomic_DNA"/>
</dbReference>
<proteinExistence type="predicted"/>
<dbReference type="PANTHER" id="PTHR31354:SF9">
    <property type="entry name" value="INOSITOL-1,4,5-TRISPHOSPHATE 5-PHOSPHATASE"/>
    <property type="match status" value="1"/>
</dbReference>
<protein>
    <submittedName>
        <fullName evidence="1">Uncharacterized protein</fullName>
    </submittedName>
</protein>
<organism evidence="1 2">
    <name type="scientific">Datura stramonium</name>
    <name type="common">Jimsonweed</name>
    <name type="synonym">Common thornapple</name>
    <dbReference type="NCBI Taxonomy" id="4076"/>
    <lineage>
        <taxon>Eukaryota</taxon>
        <taxon>Viridiplantae</taxon>
        <taxon>Streptophyta</taxon>
        <taxon>Embryophyta</taxon>
        <taxon>Tracheophyta</taxon>
        <taxon>Spermatophyta</taxon>
        <taxon>Magnoliopsida</taxon>
        <taxon>eudicotyledons</taxon>
        <taxon>Gunneridae</taxon>
        <taxon>Pentapetalae</taxon>
        <taxon>asterids</taxon>
        <taxon>lamiids</taxon>
        <taxon>Solanales</taxon>
        <taxon>Solanaceae</taxon>
        <taxon>Solanoideae</taxon>
        <taxon>Datureae</taxon>
        <taxon>Datura</taxon>
    </lineage>
</organism>
<gene>
    <name evidence="1" type="ORF">HAX54_051706</name>
</gene>
<accession>A0ABS8SYH7</accession>
<dbReference type="PANTHER" id="PTHR31354">
    <property type="entry name" value="OS01G0793500 PROTEIN"/>
    <property type="match status" value="1"/>
</dbReference>
<comment type="caution">
    <text evidence="1">The sequence shown here is derived from an EMBL/GenBank/DDBJ whole genome shotgun (WGS) entry which is preliminary data.</text>
</comment>
<sequence length="121" mass="13998">MELRRVRNDGWPVMTVWNQIQPEYGSNLWNEALNKRLGTQNLSLPEILVEVEKRDPLFTSCWLFQSRMTGFILMANQRCLYFSNLKAIQAGCQSGAMPMWTPEASFLSNSRKVPDGITWIQ</sequence>
<dbReference type="Proteomes" id="UP000823775">
    <property type="component" value="Unassembled WGS sequence"/>
</dbReference>
<keyword evidence="2" id="KW-1185">Reference proteome</keyword>
<evidence type="ECO:0000313" key="2">
    <source>
        <dbReference type="Proteomes" id="UP000823775"/>
    </source>
</evidence>
<name>A0ABS8SYH7_DATST</name>